<keyword evidence="5" id="KW-1185">Reference proteome</keyword>
<dbReference type="InterPro" id="IPR016024">
    <property type="entry name" value="ARM-type_fold"/>
</dbReference>
<evidence type="ECO:0000313" key="5">
    <source>
        <dbReference type="Proteomes" id="UP000410492"/>
    </source>
</evidence>
<dbReference type="EMBL" id="CAACVG010006725">
    <property type="protein sequence ID" value="VEN41264.1"/>
    <property type="molecule type" value="Genomic_DNA"/>
</dbReference>
<accession>A0A653C051</accession>
<dbReference type="AlphaFoldDB" id="A0A653C051"/>
<protein>
    <recommendedName>
        <fullName evidence="6">Hamartin</fullName>
    </recommendedName>
</protein>
<reference evidence="4 5" key="1">
    <citation type="submission" date="2019-01" db="EMBL/GenBank/DDBJ databases">
        <authorList>
            <person name="Sayadi A."/>
        </authorList>
    </citation>
    <scope>NUCLEOTIDE SEQUENCE [LARGE SCALE GENOMIC DNA]</scope>
</reference>
<name>A0A653C051_CALMS</name>
<keyword evidence="3" id="KW-1133">Transmembrane helix</keyword>
<evidence type="ECO:0000256" key="3">
    <source>
        <dbReference type="SAM" id="Phobius"/>
    </source>
</evidence>
<feature type="region of interest" description="Disordered" evidence="2">
    <location>
        <begin position="311"/>
        <end position="589"/>
    </location>
</feature>
<evidence type="ECO:0000256" key="1">
    <source>
        <dbReference type="SAM" id="Coils"/>
    </source>
</evidence>
<gene>
    <name evidence="4" type="ORF">CALMAC_LOCUS5151</name>
</gene>
<feature type="compositionally biased region" description="Polar residues" evidence="2">
    <location>
        <begin position="434"/>
        <end position="448"/>
    </location>
</feature>
<feature type="compositionally biased region" description="Polar residues" evidence="2">
    <location>
        <begin position="547"/>
        <end position="561"/>
    </location>
</feature>
<sequence>MNDILERLESNNKEVVENVKQSLREQFMKVNESWLLNGLYDYYLQTNSERALEILINIREPHYGYLFDRLSESMKGQKSEVKVQSLTVLGYIARSQPTWLYKLQDHALLRDMLYLLKNEVELLPLISALLVLIVLLPMLPSTMGFYLREIFDIFRLYGMFPCNFISYLRNQYKDKNKPVFVHTIKPMLHTVRMHPSLVTASKDTETATERWRKMKVHDVIVECERFSLDLIDRCPHDSCQYSTGFRSRSGTTNSTIEPPYQLSSLKSLTSLQMPTNSDPPNFFTPSRTFATPPITESIPTNILQIQEISSSAFPSQEGTSPPEAAIEATPETTPIRDYHSGPMRHPPANSSVVRALTTFGGAPKSGGLRASPLAPPSSAAGTPFNSQPSSPMRPKDGYGTSAAAGHPTLFTYPSTLARDPPAGAGGLGSKQKISRQFSSNQRIESPLSQEDEEVLSIVSKGSAPTTPRAQPPSAGNDLFLQDFEDDDDGDGGERAAEEEQEQAKGSPCTAGGLHMPNSKSMNNFAKRVQRLRHHSQCNPEPERIEVSTGSSPGRGSNTSAKDNIDKPLKETDEEATVEKSCNTSHNESNGSIDAFYLARNYSSNSTQTENFWPYEHLFLAVFPSLESNDYKPSPVPTVYTNDRNTVQYLKDQLQLVHQHLLFERHRREIHAYRNRRLLSDAKSTRLLEECNSALKFKSERLEEELKWSRTVQYWEEQMARQQAKAGEKGRKELEQLSKELLMLGELQLKYQEKLEHLESKRMVEEDLRLTKEAYKEEIRALNQHLESKAITLDSYRNRMVELEHALEIKEDMVLAQKQLLSGLNEQHFEKLETMKDKLLPRLRKPTDFSLLLILLQRWKFTNIWHRSIHYSVKRLQ</sequence>
<dbReference type="PANTHER" id="PTHR15154:SF2">
    <property type="entry name" value="HAMARTIN"/>
    <property type="match status" value="1"/>
</dbReference>
<proteinExistence type="predicted"/>
<dbReference type="PANTHER" id="PTHR15154">
    <property type="entry name" value="HAMARTIN"/>
    <property type="match status" value="1"/>
</dbReference>
<evidence type="ECO:0008006" key="6">
    <source>
        <dbReference type="Google" id="ProtNLM"/>
    </source>
</evidence>
<dbReference type="GO" id="GO:0051726">
    <property type="term" value="P:regulation of cell cycle"/>
    <property type="evidence" value="ECO:0007669"/>
    <property type="project" value="TreeGrafter"/>
</dbReference>
<dbReference type="OrthoDB" id="6022054at2759"/>
<keyword evidence="1" id="KW-0175">Coiled coil</keyword>
<dbReference type="GO" id="GO:0033596">
    <property type="term" value="C:TSC1-TSC2 complex"/>
    <property type="evidence" value="ECO:0007669"/>
    <property type="project" value="TreeGrafter"/>
</dbReference>
<dbReference type="GO" id="GO:0008285">
    <property type="term" value="P:negative regulation of cell population proliferation"/>
    <property type="evidence" value="ECO:0007669"/>
    <property type="project" value="TreeGrafter"/>
</dbReference>
<feature type="transmembrane region" description="Helical" evidence="3">
    <location>
        <begin position="122"/>
        <end position="147"/>
    </location>
</feature>
<organism evidence="4 5">
    <name type="scientific">Callosobruchus maculatus</name>
    <name type="common">Southern cowpea weevil</name>
    <name type="synonym">Pulse bruchid</name>
    <dbReference type="NCBI Taxonomy" id="64391"/>
    <lineage>
        <taxon>Eukaryota</taxon>
        <taxon>Metazoa</taxon>
        <taxon>Ecdysozoa</taxon>
        <taxon>Arthropoda</taxon>
        <taxon>Hexapoda</taxon>
        <taxon>Insecta</taxon>
        <taxon>Pterygota</taxon>
        <taxon>Neoptera</taxon>
        <taxon>Endopterygota</taxon>
        <taxon>Coleoptera</taxon>
        <taxon>Polyphaga</taxon>
        <taxon>Cucujiformia</taxon>
        <taxon>Chrysomeloidea</taxon>
        <taxon>Chrysomelidae</taxon>
        <taxon>Bruchinae</taxon>
        <taxon>Bruchini</taxon>
        <taxon>Callosobruchus</taxon>
    </lineage>
</organism>
<evidence type="ECO:0000256" key="2">
    <source>
        <dbReference type="SAM" id="MobiDB-lite"/>
    </source>
</evidence>
<dbReference type="InterPro" id="IPR007483">
    <property type="entry name" value="Hamartin"/>
</dbReference>
<dbReference type="Proteomes" id="UP000410492">
    <property type="component" value="Unassembled WGS sequence"/>
</dbReference>
<feature type="compositionally biased region" description="Polar residues" evidence="2">
    <location>
        <begin position="579"/>
        <end position="589"/>
    </location>
</feature>
<keyword evidence="3" id="KW-0812">Transmembrane</keyword>
<dbReference type="Pfam" id="PF04388">
    <property type="entry name" value="Hamartin"/>
    <property type="match status" value="4"/>
</dbReference>
<dbReference type="SUPFAM" id="SSF48371">
    <property type="entry name" value="ARM repeat"/>
    <property type="match status" value="1"/>
</dbReference>
<keyword evidence="3" id="KW-0472">Membrane</keyword>
<evidence type="ECO:0000313" key="4">
    <source>
        <dbReference type="EMBL" id="VEN41264.1"/>
    </source>
</evidence>
<feature type="coiled-coil region" evidence="1">
    <location>
        <begin position="764"/>
        <end position="812"/>
    </location>
</feature>
<dbReference type="GO" id="GO:0032007">
    <property type="term" value="P:negative regulation of TOR signaling"/>
    <property type="evidence" value="ECO:0007669"/>
    <property type="project" value="TreeGrafter"/>
</dbReference>
<feature type="compositionally biased region" description="Low complexity" evidence="2">
    <location>
        <begin position="370"/>
        <end position="380"/>
    </location>
</feature>